<dbReference type="OrthoDB" id="5294829at2"/>
<dbReference type="AlphaFoldDB" id="A0A1B1YXE7"/>
<organism evidence="2 3">
    <name type="scientific">Immundisolibacter cernigliae</name>
    <dbReference type="NCBI Taxonomy" id="1810504"/>
    <lineage>
        <taxon>Bacteria</taxon>
        <taxon>Pseudomonadati</taxon>
        <taxon>Pseudomonadota</taxon>
        <taxon>Gammaproteobacteria</taxon>
        <taxon>Immundisolibacterales</taxon>
        <taxon>Immundisolibacteraceae</taxon>
        <taxon>Immundisolibacter</taxon>
    </lineage>
</organism>
<gene>
    <name evidence="2" type="ORF">PG2T_14665</name>
</gene>
<dbReference type="PANTHER" id="PTHR37315:SF1">
    <property type="entry name" value="UPF0311 PROTEIN BLR7842"/>
    <property type="match status" value="1"/>
</dbReference>
<dbReference type="PANTHER" id="PTHR37315">
    <property type="entry name" value="UPF0311 PROTEIN BLR7842"/>
    <property type="match status" value="1"/>
</dbReference>
<dbReference type="Pfam" id="PF11578">
    <property type="entry name" value="DUF3237"/>
    <property type="match status" value="1"/>
</dbReference>
<dbReference type="InterPro" id="IPR020915">
    <property type="entry name" value="UPF0311"/>
</dbReference>
<evidence type="ECO:0000313" key="2">
    <source>
        <dbReference type="EMBL" id="ANX05303.1"/>
    </source>
</evidence>
<dbReference type="HAMAP" id="MF_00775">
    <property type="entry name" value="UPF0311"/>
    <property type="match status" value="1"/>
</dbReference>
<dbReference type="Proteomes" id="UP000092952">
    <property type="component" value="Chromosome"/>
</dbReference>
<reference evidence="3" key="1">
    <citation type="submission" date="2016-03" db="EMBL/GenBank/DDBJ databases">
        <title>Complete genome sequence of Solimmundus cernigliae, representing a novel lineage of polycyclic aromatic hydrocarbon degraders within the Gammaproteobacteria.</title>
        <authorList>
            <person name="Singleton D.R."/>
            <person name="Dickey A.N."/>
            <person name="Scholl E.H."/>
            <person name="Wright F.A."/>
            <person name="Aitken M.D."/>
        </authorList>
    </citation>
    <scope>NUCLEOTIDE SEQUENCE [LARGE SCALE GENOMIC DNA]</scope>
    <source>
        <strain evidence="3">TR3.2</strain>
    </source>
</reference>
<proteinExistence type="inferred from homology"/>
<name>A0A1B1YXE7_9GAMM</name>
<comment type="similarity">
    <text evidence="1">Belongs to the UPF0311 family.</text>
</comment>
<sequence length="151" mass="16477">MHLTALMRFNVDVAAPIEVGPTPTGQRMVANITGGAFDGERLKGRIHASGADWILVDQGGMGRVDVRIVLETDDGANIYVTYGGFLEMSARFGQAIASRGETRFGELYLITQLRFETGDARYQWLNHTLAVGEGRVVPGGIEYQVYELTPA</sequence>
<evidence type="ECO:0000256" key="1">
    <source>
        <dbReference type="HAMAP-Rule" id="MF_00775"/>
    </source>
</evidence>
<accession>A0A1B1YXE7</accession>
<keyword evidence="3" id="KW-1185">Reference proteome</keyword>
<dbReference type="STRING" id="1810504.PG2T_14665"/>
<protein>
    <recommendedName>
        <fullName evidence="1">UPF0311 protein PG2T_14665</fullName>
    </recommendedName>
</protein>
<evidence type="ECO:0000313" key="3">
    <source>
        <dbReference type="Proteomes" id="UP000092952"/>
    </source>
</evidence>
<dbReference type="Gene3D" id="2.40.160.20">
    <property type="match status" value="1"/>
</dbReference>
<dbReference type="RefSeq" id="WP_068807152.1">
    <property type="nucleotide sequence ID" value="NZ_CP014671.1"/>
</dbReference>
<dbReference type="KEGG" id="gbi:PG2T_14665"/>
<dbReference type="EMBL" id="CP014671">
    <property type="protein sequence ID" value="ANX05303.1"/>
    <property type="molecule type" value="Genomic_DNA"/>
</dbReference>
<dbReference type="InParanoid" id="A0A1B1YXE7"/>